<keyword evidence="1" id="KW-0732">Signal</keyword>
<dbReference type="Proteomes" id="UP000094053">
    <property type="component" value="Unassembled WGS sequence"/>
</dbReference>
<evidence type="ECO:0000256" key="1">
    <source>
        <dbReference type="SAM" id="SignalP"/>
    </source>
</evidence>
<reference evidence="3" key="1">
    <citation type="submission" date="2016-09" db="EMBL/GenBank/DDBJ databases">
        <authorList>
            <person name="Greninger A.L."/>
            <person name="Jerome K.R."/>
            <person name="Mcnair B."/>
            <person name="Wallis C."/>
            <person name="Fang F."/>
        </authorList>
    </citation>
    <scope>NUCLEOTIDE SEQUENCE [LARGE SCALE GENOMIC DNA]</scope>
    <source>
        <strain evidence="3">M6</strain>
    </source>
</reference>
<protein>
    <submittedName>
        <fullName evidence="2">Uncharacterized protein</fullName>
    </submittedName>
</protein>
<sequence>MNVMRRSGKWLAVLTAMAVLNGCQLFDFGRPNLPPSGDPAAVVDRVSGPDGQRFLLEITSASWEDNGRRAGELFAWIPRGAQSDDPATSARAAETAHAIASFLADDRDQIADSPDNPALWRSFTDSLIPYLGAMVGDDRGIAGFAPLDGLESPMRRTASLFAAMTKDSEANRAWVDAADAKALEYEQAFAKAAVAEPLLADRGVAQRDLLRAARLRSLVATGDHLTNPESPTPISTAGEIEIKYQVAALTARDDDPHINEEFFRDGRLLPLSDIPDSYRSIYDSQLTVYLTPWPRIREAVAQFGRTYNRIANGQ</sequence>
<organism evidence="2 3">
    <name type="scientific">Mycolicibacterium flavescens</name>
    <name type="common">Mycobacterium flavescens</name>
    <dbReference type="NCBI Taxonomy" id="1776"/>
    <lineage>
        <taxon>Bacteria</taxon>
        <taxon>Bacillati</taxon>
        <taxon>Actinomycetota</taxon>
        <taxon>Actinomycetes</taxon>
        <taxon>Mycobacteriales</taxon>
        <taxon>Mycobacteriaceae</taxon>
        <taxon>Mycolicibacterium</taxon>
    </lineage>
</organism>
<proteinExistence type="predicted"/>
<dbReference type="AlphaFoldDB" id="A0A1E3REL9"/>
<feature type="chain" id="PRO_5038552283" evidence="1">
    <location>
        <begin position="19"/>
        <end position="314"/>
    </location>
</feature>
<keyword evidence="3" id="KW-1185">Reference proteome</keyword>
<dbReference type="EMBL" id="MIHA01000015">
    <property type="protein sequence ID" value="ODQ88335.1"/>
    <property type="molecule type" value="Genomic_DNA"/>
</dbReference>
<name>A0A1E3REL9_MYCFV</name>
<accession>A0A1E3REL9</accession>
<feature type="signal peptide" evidence="1">
    <location>
        <begin position="1"/>
        <end position="18"/>
    </location>
</feature>
<dbReference type="STRING" id="1776.BHQ18_19515"/>
<comment type="caution">
    <text evidence="2">The sequence shown here is derived from an EMBL/GenBank/DDBJ whole genome shotgun (WGS) entry which is preliminary data.</text>
</comment>
<gene>
    <name evidence="2" type="ORF">BHQ18_19515</name>
</gene>
<evidence type="ECO:0000313" key="2">
    <source>
        <dbReference type="EMBL" id="ODQ88335.1"/>
    </source>
</evidence>
<evidence type="ECO:0000313" key="3">
    <source>
        <dbReference type="Proteomes" id="UP000094053"/>
    </source>
</evidence>
<dbReference type="RefSeq" id="WP_069415305.1">
    <property type="nucleotide sequence ID" value="NZ_JACKUL010000023.1"/>
</dbReference>